<dbReference type="EMBL" id="LR796773">
    <property type="protein sequence ID" value="CAB4165172.1"/>
    <property type="molecule type" value="Genomic_DNA"/>
</dbReference>
<evidence type="ECO:0000313" key="1">
    <source>
        <dbReference type="EMBL" id="CAB4165172.1"/>
    </source>
</evidence>
<sequence>MKLGYYIATTALCFGGAAWSAIAGEPVLAGLCAAAGALRCGLCVLVARGVA</sequence>
<organism evidence="1">
    <name type="scientific">uncultured Caudovirales phage</name>
    <dbReference type="NCBI Taxonomy" id="2100421"/>
    <lineage>
        <taxon>Viruses</taxon>
        <taxon>Duplodnaviria</taxon>
        <taxon>Heunggongvirae</taxon>
        <taxon>Uroviricota</taxon>
        <taxon>Caudoviricetes</taxon>
        <taxon>Peduoviridae</taxon>
        <taxon>Maltschvirus</taxon>
        <taxon>Maltschvirus maltsch</taxon>
    </lineage>
</organism>
<gene>
    <name evidence="1" type="ORF">UFOVP823_15</name>
</gene>
<accession>A0A6J5P208</accession>
<name>A0A6J5P208_9CAUD</name>
<protein>
    <submittedName>
        <fullName evidence="1">Uncharacterized protein</fullName>
    </submittedName>
</protein>
<reference evidence="1" key="1">
    <citation type="submission" date="2020-04" db="EMBL/GenBank/DDBJ databases">
        <authorList>
            <person name="Chiriac C."/>
            <person name="Salcher M."/>
            <person name="Ghai R."/>
            <person name="Kavagutti S V."/>
        </authorList>
    </citation>
    <scope>NUCLEOTIDE SEQUENCE</scope>
</reference>
<proteinExistence type="predicted"/>